<keyword evidence="2" id="KW-0806">Transcription termination</keyword>
<dbReference type="GO" id="GO:0003676">
    <property type="term" value="F:nucleic acid binding"/>
    <property type="evidence" value="ECO:0007669"/>
    <property type="project" value="InterPro"/>
</dbReference>
<evidence type="ECO:0000313" key="4">
    <source>
        <dbReference type="EMBL" id="KAK1316567.1"/>
    </source>
</evidence>
<dbReference type="Pfam" id="PF02536">
    <property type="entry name" value="mTERF"/>
    <property type="match status" value="1"/>
</dbReference>
<evidence type="ECO:0000256" key="1">
    <source>
        <dbReference type="ARBA" id="ARBA00007692"/>
    </source>
</evidence>
<keyword evidence="3" id="KW-0809">Transit peptide</keyword>
<keyword evidence="2" id="KW-0805">Transcription regulation</keyword>
<dbReference type="PANTHER" id="PTHR13068:SF3">
    <property type="entry name" value="MITOCHONDRIAL TRANSCRIPTION TERMINATION FACTOR FAMILY PROTEIN"/>
    <property type="match status" value="1"/>
</dbReference>
<dbReference type="PANTHER" id="PTHR13068">
    <property type="entry name" value="CGI-12 PROTEIN-RELATED"/>
    <property type="match status" value="1"/>
</dbReference>
<organism evidence="4 5">
    <name type="scientific">Acorus calamus</name>
    <name type="common">Sweet flag</name>
    <dbReference type="NCBI Taxonomy" id="4465"/>
    <lineage>
        <taxon>Eukaryota</taxon>
        <taxon>Viridiplantae</taxon>
        <taxon>Streptophyta</taxon>
        <taxon>Embryophyta</taxon>
        <taxon>Tracheophyta</taxon>
        <taxon>Spermatophyta</taxon>
        <taxon>Magnoliopsida</taxon>
        <taxon>Liliopsida</taxon>
        <taxon>Acoraceae</taxon>
        <taxon>Acorus</taxon>
    </lineage>
</organism>
<dbReference type="GO" id="GO:0006353">
    <property type="term" value="P:DNA-templated transcription termination"/>
    <property type="evidence" value="ECO:0007669"/>
    <property type="project" value="UniProtKB-KW"/>
</dbReference>
<dbReference type="Gene3D" id="1.25.70.10">
    <property type="entry name" value="Transcription termination factor 3, mitochondrial"/>
    <property type="match status" value="1"/>
</dbReference>
<proteinExistence type="inferred from homology"/>
<reference evidence="4" key="1">
    <citation type="journal article" date="2023" name="Nat. Commun.">
        <title>Diploid and tetraploid genomes of Acorus and the evolution of monocots.</title>
        <authorList>
            <person name="Ma L."/>
            <person name="Liu K.W."/>
            <person name="Li Z."/>
            <person name="Hsiao Y.Y."/>
            <person name="Qi Y."/>
            <person name="Fu T."/>
            <person name="Tang G.D."/>
            <person name="Zhang D."/>
            <person name="Sun W.H."/>
            <person name="Liu D.K."/>
            <person name="Li Y."/>
            <person name="Chen G.Z."/>
            <person name="Liu X.D."/>
            <person name="Liao X.Y."/>
            <person name="Jiang Y.T."/>
            <person name="Yu X."/>
            <person name="Hao Y."/>
            <person name="Huang J."/>
            <person name="Zhao X.W."/>
            <person name="Ke S."/>
            <person name="Chen Y.Y."/>
            <person name="Wu W.L."/>
            <person name="Hsu J.L."/>
            <person name="Lin Y.F."/>
            <person name="Huang M.D."/>
            <person name="Li C.Y."/>
            <person name="Huang L."/>
            <person name="Wang Z.W."/>
            <person name="Zhao X."/>
            <person name="Zhong W.Y."/>
            <person name="Peng D.H."/>
            <person name="Ahmad S."/>
            <person name="Lan S."/>
            <person name="Zhang J.S."/>
            <person name="Tsai W.C."/>
            <person name="Van de Peer Y."/>
            <person name="Liu Z.J."/>
        </authorList>
    </citation>
    <scope>NUCLEOTIDE SEQUENCE</scope>
    <source>
        <strain evidence="4">CP</strain>
    </source>
</reference>
<reference evidence="4" key="2">
    <citation type="submission" date="2023-06" db="EMBL/GenBank/DDBJ databases">
        <authorList>
            <person name="Ma L."/>
            <person name="Liu K.-W."/>
            <person name="Li Z."/>
            <person name="Hsiao Y.-Y."/>
            <person name="Qi Y."/>
            <person name="Fu T."/>
            <person name="Tang G."/>
            <person name="Zhang D."/>
            <person name="Sun W.-H."/>
            <person name="Liu D.-K."/>
            <person name="Li Y."/>
            <person name="Chen G.-Z."/>
            <person name="Liu X.-D."/>
            <person name="Liao X.-Y."/>
            <person name="Jiang Y.-T."/>
            <person name="Yu X."/>
            <person name="Hao Y."/>
            <person name="Huang J."/>
            <person name="Zhao X.-W."/>
            <person name="Ke S."/>
            <person name="Chen Y.-Y."/>
            <person name="Wu W.-L."/>
            <person name="Hsu J.-L."/>
            <person name="Lin Y.-F."/>
            <person name="Huang M.-D."/>
            <person name="Li C.-Y."/>
            <person name="Huang L."/>
            <person name="Wang Z.-W."/>
            <person name="Zhao X."/>
            <person name="Zhong W.-Y."/>
            <person name="Peng D.-H."/>
            <person name="Ahmad S."/>
            <person name="Lan S."/>
            <person name="Zhang J.-S."/>
            <person name="Tsai W.-C."/>
            <person name="Van De Peer Y."/>
            <person name="Liu Z.-J."/>
        </authorList>
    </citation>
    <scope>NUCLEOTIDE SEQUENCE</scope>
    <source>
        <strain evidence="4">CP</strain>
        <tissue evidence="4">Leaves</tissue>
    </source>
</reference>
<comment type="caution">
    <text evidence="4">The sequence shown here is derived from an EMBL/GenBank/DDBJ whole genome shotgun (WGS) entry which is preliminary data.</text>
</comment>
<dbReference type="EMBL" id="JAUJYO010000005">
    <property type="protein sequence ID" value="KAK1316567.1"/>
    <property type="molecule type" value="Genomic_DNA"/>
</dbReference>
<gene>
    <name evidence="4" type="ORF">QJS10_CPA05g02457</name>
</gene>
<sequence>MKNNEHGRSPVSEEAESREAVADLLLELGASADDSTEIAANSPVYVRSLIDGVHELDELPLWEWKAGDLSFKEKVYHMAKEKGVGGMLPFLESLGLSRVSSMNFACLYLEFTVVTVYCMSMSRSAASKFQVRFVKELLYPANNKEMFIGKNSHRMMMHLTISSDDAIQQTLSFFEKRSVELHWKPLASFFELVGIPKGHVGEILLQFPPLMFYDTEKDIKPRLSALRKVPKVSVHTAIKSWPHILGCSTDRMKSMIEQFGELGVKNKKLGRVIASSPQLLLKKPVEFMEVVLFMEELGLDKGTVGRILCRCPEIFTASIENTLQEKVKFLMDLGISRDHLPRIIRKYPEFLVCDSNITLPSRMNYLRKLGLSKKILRSMVFRFSPLLGYSIDKVIQPKLEFLLYTMKQPLAKVVEYPRYFSYSLEKRIKPRDIQCNLEDMLGKNDEKFAEQYMGIGRMLILPPQVPDGCRAFIHWIDVVHQEASEQDIVDFNRVE</sequence>
<dbReference type="InterPro" id="IPR038538">
    <property type="entry name" value="MTERF_sf"/>
</dbReference>
<protein>
    <submittedName>
        <fullName evidence="4">Uncharacterized protein</fullName>
    </submittedName>
</protein>
<keyword evidence="5" id="KW-1185">Reference proteome</keyword>
<dbReference type="InterPro" id="IPR003690">
    <property type="entry name" value="MTERF"/>
</dbReference>
<evidence type="ECO:0000313" key="5">
    <source>
        <dbReference type="Proteomes" id="UP001180020"/>
    </source>
</evidence>
<dbReference type="SMART" id="SM00733">
    <property type="entry name" value="Mterf"/>
    <property type="match status" value="7"/>
</dbReference>
<keyword evidence="2" id="KW-0804">Transcription</keyword>
<evidence type="ECO:0000256" key="2">
    <source>
        <dbReference type="ARBA" id="ARBA00022472"/>
    </source>
</evidence>
<evidence type="ECO:0000256" key="3">
    <source>
        <dbReference type="ARBA" id="ARBA00022946"/>
    </source>
</evidence>
<dbReference type="Proteomes" id="UP001180020">
    <property type="component" value="Unassembled WGS sequence"/>
</dbReference>
<comment type="similarity">
    <text evidence="1">Belongs to the mTERF family.</text>
</comment>
<accession>A0AAV9EWJ6</accession>
<name>A0AAV9EWJ6_ACOCL</name>
<dbReference type="AlphaFoldDB" id="A0AAV9EWJ6"/>